<dbReference type="STRING" id="263852.SAMN02745116_01533"/>
<keyword evidence="3" id="KW-1185">Reference proteome</keyword>
<dbReference type="OrthoDB" id="9763001at2"/>
<dbReference type="InterPro" id="IPR007841">
    <property type="entry name" value="UPF0210"/>
</dbReference>
<protein>
    <recommendedName>
        <fullName evidence="1">UPF0210 protein SAMN02745116_01533</fullName>
    </recommendedName>
</protein>
<dbReference type="AlphaFoldDB" id="A0A1T4NS66"/>
<dbReference type="RefSeq" id="WP_078807468.1">
    <property type="nucleotide sequence ID" value="NZ_FUXI01000016.1"/>
</dbReference>
<evidence type="ECO:0000313" key="2">
    <source>
        <dbReference type="EMBL" id="SJZ82022.1"/>
    </source>
</evidence>
<dbReference type="Pfam" id="PF05167">
    <property type="entry name" value="DUF711"/>
    <property type="match status" value="1"/>
</dbReference>
<dbReference type="NCBIfam" id="NF003700">
    <property type="entry name" value="PRK05313.1"/>
    <property type="match status" value="1"/>
</dbReference>
<dbReference type="EMBL" id="FUXI01000016">
    <property type="protein sequence ID" value="SJZ82022.1"/>
    <property type="molecule type" value="Genomic_DNA"/>
</dbReference>
<dbReference type="PANTHER" id="PTHR37560:SF1">
    <property type="entry name" value="UPF0210 PROTEIN MJ1665"/>
    <property type="match status" value="1"/>
</dbReference>
<dbReference type="PANTHER" id="PTHR37560">
    <property type="entry name" value="UPF0210 PROTEIN SPR0218"/>
    <property type="match status" value="1"/>
</dbReference>
<gene>
    <name evidence="2" type="ORF">SAMN02745116_01533</name>
</gene>
<evidence type="ECO:0000256" key="1">
    <source>
        <dbReference type="HAMAP-Rule" id="MF_01221"/>
    </source>
</evidence>
<organism evidence="2 3">
    <name type="scientific">Pilibacter termitis</name>
    <dbReference type="NCBI Taxonomy" id="263852"/>
    <lineage>
        <taxon>Bacteria</taxon>
        <taxon>Bacillati</taxon>
        <taxon>Bacillota</taxon>
        <taxon>Bacilli</taxon>
        <taxon>Lactobacillales</taxon>
        <taxon>Enterococcaceae</taxon>
        <taxon>Pilibacter</taxon>
    </lineage>
</organism>
<reference evidence="2 3" key="1">
    <citation type="submission" date="2017-02" db="EMBL/GenBank/DDBJ databases">
        <authorList>
            <person name="Peterson S.W."/>
        </authorList>
    </citation>
    <scope>NUCLEOTIDE SEQUENCE [LARGE SCALE GENOMIC DNA]</scope>
    <source>
        <strain evidence="2 3">ATCC BAA-1030</strain>
    </source>
</reference>
<dbReference type="CDD" id="cd08025">
    <property type="entry name" value="RNR_PFL_like_DUF711"/>
    <property type="match status" value="1"/>
</dbReference>
<dbReference type="SUPFAM" id="SSF51998">
    <property type="entry name" value="PFL-like glycyl radical enzymes"/>
    <property type="match status" value="1"/>
</dbReference>
<sequence length="447" mass="46903">METTNIIETIKMIEEENLDIRTITMGISLLDCIDADIDKACEKIYQKITLKAKDLVKVGEAIEEEYGIPIINKRVSVTPISIIGAATSATDYVKFALTLDKAAKAIGVNFIGGFTALAQKGYQKGDEILINSIPQALAQTDFVCSSVNVGSTKTGINMDAVRDMGLVIKQAAALDDMSCAKLVVFANAVEDNPFMAGAFHGVGERDVVIHVGVSGPGVVKRALEKVRGESFDVVAETVKRTAFKITRMGQFVGAKASERLGVDFGIVDLSLAPTPAVGDSVARILEEMGLEQVGTHGTTAALALLNDAVKKGGVMACNHVGGLSGAFIPVSEDEGMIAAVNDGTLNLEKLEAMTAICSVGLDMIAIPGDTSAATISAMIADEAAIGVINQKTTAVRIIPAKNSKVGDQIEFGGLLGTAPVMKVNEKKSDLFIARGGHIPAPIHSFKN</sequence>
<dbReference type="Proteomes" id="UP000190328">
    <property type="component" value="Unassembled WGS sequence"/>
</dbReference>
<evidence type="ECO:0000313" key="3">
    <source>
        <dbReference type="Proteomes" id="UP000190328"/>
    </source>
</evidence>
<dbReference type="Gene3D" id="3.20.70.20">
    <property type="match status" value="1"/>
</dbReference>
<comment type="subunit">
    <text evidence="1">Homodimer.</text>
</comment>
<name>A0A1T4NS66_9ENTE</name>
<accession>A0A1T4NS66</accession>
<proteinExistence type="inferred from homology"/>
<comment type="similarity">
    <text evidence="1">Belongs to the UPF0210 family.</text>
</comment>
<dbReference type="HAMAP" id="MF_01221">
    <property type="entry name" value="UPF0210"/>
    <property type="match status" value="1"/>
</dbReference>